<organism evidence="1 2">
    <name type="scientific">Chamaesiphon minutus (strain ATCC 27169 / PCC 6605)</name>
    <dbReference type="NCBI Taxonomy" id="1173020"/>
    <lineage>
        <taxon>Bacteria</taxon>
        <taxon>Bacillati</taxon>
        <taxon>Cyanobacteriota</taxon>
        <taxon>Cyanophyceae</taxon>
        <taxon>Gomontiellales</taxon>
        <taxon>Chamaesiphonaceae</taxon>
        <taxon>Chamaesiphon</taxon>
    </lineage>
</organism>
<dbReference type="KEGG" id="cmp:Cha6605_1219"/>
<evidence type="ECO:0000313" key="2">
    <source>
        <dbReference type="Proteomes" id="UP000010366"/>
    </source>
</evidence>
<dbReference type="RefSeq" id="WP_015158619.1">
    <property type="nucleotide sequence ID" value="NC_019697.1"/>
</dbReference>
<gene>
    <name evidence="1" type="ORF">Cha6605_1219</name>
</gene>
<keyword evidence="2" id="KW-1185">Reference proteome</keyword>
<dbReference type="AlphaFoldDB" id="K9UCR7"/>
<proteinExistence type="predicted"/>
<dbReference type="Proteomes" id="UP000010366">
    <property type="component" value="Chromosome"/>
</dbReference>
<accession>K9UCR7</accession>
<dbReference type="HOGENOM" id="CLU_2141405_0_0_3"/>
<sequence>MNIFQLELFPEAVEKIDLNTPKIQCLLSSLHSFSGAKERWSARKQQGLTDRELEAAIAYEFGIWGGATHPFSHTHKGGKQPKFWLGDDWIYGKPTFQGRKLIDLVRKLLDIP</sequence>
<dbReference type="EMBL" id="CP003600">
    <property type="protein sequence ID" value="AFY92433.1"/>
    <property type="molecule type" value="Genomic_DNA"/>
</dbReference>
<name>K9UCR7_CHAP6</name>
<reference evidence="1 2" key="1">
    <citation type="submission" date="2012-05" db="EMBL/GenBank/DDBJ databases">
        <title>Finished chromosome of genome of Chamaesiphon sp. PCC 6605.</title>
        <authorList>
            <consortium name="US DOE Joint Genome Institute"/>
            <person name="Gugger M."/>
            <person name="Coursin T."/>
            <person name="Rippka R."/>
            <person name="Tandeau De Marsac N."/>
            <person name="Huntemann M."/>
            <person name="Wei C.-L."/>
            <person name="Han J."/>
            <person name="Detter J.C."/>
            <person name="Han C."/>
            <person name="Tapia R."/>
            <person name="Chen A."/>
            <person name="Kyrpides N."/>
            <person name="Mavromatis K."/>
            <person name="Markowitz V."/>
            <person name="Szeto E."/>
            <person name="Ivanova N."/>
            <person name="Pagani I."/>
            <person name="Pati A."/>
            <person name="Goodwin L."/>
            <person name="Nordberg H.P."/>
            <person name="Cantor M.N."/>
            <person name="Hua S.X."/>
            <person name="Woyke T."/>
            <person name="Kerfeld C.A."/>
        </authorList>
    </citation>
    <scope>NUCLEOTIDE SEQUENCE [LARGE SCALE GENOMIC DNA]</scope>
    <source>
        <strain evidence="2">ATCC 27169 / PCC 6605</strain>
    </source>
</reference>
<dbReference type="OrthoDB" id="8115396at2"/>
<evidence type="ECO:0000313" key="1">
    <source>
        <dbReference type="EMBL" id="AFY92433.1"/>
    </source>
</evidence>
<protein>
    <submittedName>
        <fullName evidence="1">Uncharacterized protein</fullName>
    </submittedName>
</protein>